<reference evidence="2 3" key="1">
    <citation type="submission" date="2019-09" db="EMBL/GenBank/DDBJ databases">
        <title>Hydrogenophaga aromatica sp. nov., isolated from a para-xylene-degrading enrichment culture.</title>
        <authorList>
            <person name="Tancsics A."/>
            <person name="Banerjee S."/>
        </authorList>
    </citation>
    <scope>NUCLEOTIDE SEQUENCE [LARGE SCALE GENOMIC DNA]</scope>
    <source>
        <strain evidence="2 3">D2P1</strain>
    </source>
</reference>
<proteinExistence type="predicted"/>
<evidence type="ECO:0000313" key="2">
    <source>
        <dbReference type="EMBL" id="NWF46065.1"/>
    </source>
</evidence>
<feature type="chain" id="PRO_5031100141" evidence="1">
    <location>
        <begin position="25"/>
        <end position="270"/>
    </location>
</feature>
<protein>
    <submittedName>
        <fullName evidence="2">Uncharacterized protein</fullName>
    </submittedName>
</protein>
<keyword evidence="1" id="KW-0732">Signal</keyword>
<organism evidence="2 3">
    <name type="scientific">Hydrogenophaga aromaticivorans</name>
    <dbReference type="NCBI Taxonomy" id="2610898"/>
    <lineage>
        <taxon>Bacteria</taxon>
        <taxon>Pseudomonadati</taxon>
        <taxon>Pseudomonadota</taxon>
        <taxon>Betaproteobacteria</taxon>
        <taxon>Burkholderiales</taxon>
        <taxon>Comamonadaceae</taxon>
        <taxon>Hydrogenophaga</taxon>
    </lineage>
</organism>
<name>A0A7Y8KWZ9_9BURK</name>
<sequence>MAQFLSIFLSAMLAFVTSGCSDQAGTEVQGPKTLKGEIVDTADLFRNTSAYEGRTVVFYVTQVRGNSETELMGESVSVISHDRKASSPFTSMMPSNAALPRWIALGLDPQRMYTVTFQGRPVDVSEGKKLLYTIQIEDFIVNSDDGEADERFLTQPQPVKEALPGAQLTLPIPVTVKDPDQLALHPEAYKKRPVRTKLTLVQSRFAPFDDEFLLVLDDRLKVIVRKDVLKPLMSSMPGVVDVELIGYLVPSRDKDSSTVLRADSLRILAP</sequence>
<dbReference type="EMBL" id="VYGV01000011">
    <property type="protein sequence ID" value="NWF46065.1"/>
    <property type="molecule type" value="Genomic_DNA"/>
</dbReference>
<feature type="signal peptide" evidence="1">
    <location>
        <begin position="1"/>
        <end position="24"/>
    </location>
</feature>
<evidence type="ECO:0000256" key="1">
    <source>
        <dbReference type="SAM" id="SignalP"/>
    </source>
</evidence>
<accession>A0A7Y8KWZ9</accession>
<dbReference type="AlphaFoldDB" id="A0A7Y8KWZ9"/>
<dbReference type="Proteomes" id="UP000545507">
    <property type="component" value="Unassembled WGS sequence"/>
</dbReference>
<dbReference type="RefSeq" id="WP_177135974.1">
    <property type="nucleotide sequence ID" value="NZ_VYGV01000011.1"/>
</dbReference>
<keyword evidence="3" id="KW-1185">Reference proteome</keyword>
<evidence type="ECO:0000313" key="3">
    <source>
        <dbReference type="Proteomes" id="UP000545507"/>
    </source>
</evidence>
<gene>
    <name evidence="2" type="ORF">F3K02_12500</name>
</gene>
<comment type="caution">
    <text evidence="2">The sequence shown here is derived from an EMBL/GenBank/DDBJ whole genome shotgun (WGS) entry which is preliminary data.</text>
</comment>